<feature type="region of interest" description="Disordered" evidence="1">
    <location>
        <begin position="46"/>
        <end position="116"/>
    </location>
</feature>
<evidence type="ECO:0008006" key="4">
    <source>
        <dbReference type="Google" id="ProtNLM"/>
    </source>
</evidence>
<comment type="caution">
    <text evidence="2">The sequence shown here is derived from an EMBL/GenBank/DDBJ whole genome shotgun (WGS) entry which is preliminary data.</text>
</comment>
<feature type="region of interest" description="Disordered" evidence="1">
    <location>
        <begin position="130"/>
        <end position="166"/>
    </location>
</feature>
<sequence>MFESHYLKPFIVSLGITTILVSGMGLSLRGMAGTGAAHDAAEISFDLPDDGESSAEVTEPTPQPEEKVAPAEAVPERTEPKSKSQSQLMVESVTPDESERTKTLDTNASTQEQRREWAIPKAIESEAAGVDQAVVTHDKQSKPKEAPMGKDVTSDPNANGDGRTESADLSFLSDLAWSLLTPGQQELLRQPAINPSAYLRRVQEQGARSSVAGTVTVKVNFGEDGHVIVAQNTPRIVVDGVPPDVMEEALRIVKTSGSIVNNSGRIQTLTIPVVMGQ</sequence>
<feature type="compositionally biased region" description="Basic and acidic residues" evidence="1">
    <location>
        <begin position="136"/>
        <end position="148"/>
    </location>
</feature>
<evidence type="ECO:0000313" key="3">
    <source>
        <dbReference type="Proteomes" id="UP001198241"/>
    </source>
</evidence>
<accession>A0ABS8F309</accession>
<reference evidence="2 3" key="1">
    <citation type="submission" date="2021-10" db="EMBL/GenBank/DDBJ databases">
        <title>Anaerobic single-cell dispensing facilitates the cultivation of human gut bacteria.</title>
        <authorList>
            <person name="Afrizal A."/>
        </authorList>
    </citation>
    <scope>NUCLEOTIDE SEQUENCE [LARGE SCALE GENOMIC DNA]</scope>
    <source>
        <strain evidence="2 3">CLA-AA-H247</strain>
    </source>
</reference>
<dbReference type="RefSeq" id="WP_005385003.1">
    <property type="nucleotide sequence ID" value="NZ_JAJEQD010000012.1"/>
</dbReference>
<protein>
    <recommendedName>
        <fullName evidence="4">TonB C-terminal domain-containing protein</fullName>
    </recommendedName>
</protein>
<dbReference type="Proteomes" id="UP001198241">
    <property type="component" value="Unassembled WGS sequence"/>
</dbReference>
<evidence type="ECO:0000313" key="2">
    <source>
        <dbReference type="EMBL" id="MCC2156844.1"/>
    </source>
</evidence>
<dbReference type="EMBL" id="JAJEQD010000012">
    <property type="protein sequence ID" value="MCC2156844.1"/>
    <property type="molecule type" value="Genomic_DNA"/>
</dbReference>
<organism evidence="2 3">
    <name type="scientific">Veillonella fallax</name>
    <dbReference type="NCBI Taxonomy" id="2881272"/>
    <lineage>
        <taxon>Bacteria</taxon>
        <taxon>Bacillati</taxon>
        <taxon>Bacillota</taxon>
        <taxon>Negativicutes</taxon>
        <taxon>Veillonellales</taxon>
        <taxon>Veillonellaceae</taxon>
        <taxon>Veillonella</taxon>
    </lineage>
</organism>
<proteinExistence type="predicted"/>
<evidence type="ECO:0000256" key="1">
    <source>
        <dbReference type="SAM" id="MobiDB-lite"/>
    </source>
</evidence>
<feature type="compositionally biased region" description="Basic and acidic residues" evidence="1">
    <location>
        <begin position="64"/>
        <end position="82"/>
    </location>
</feature>
<name>A0ABS8F309_9FIRM</name>
<keyword evidence="3" id="KW-1185">Reference proteome</keyword>
<gene>
    <name evidence="2" type="ORF">LKD20_06775</name>
</gene>